<organism evidence="3 4">
    <name type="scientific">Streptomyces cavourensis</name>
    <dbReference type="NCBI Taxonomy" id="67258"/>
    <lineage>
        <taxon>Bacteria</taxon>
        <taxon>Bacillati</taxon>
        <taxon>Actinomycetota</taxon>
        <taxon>Actinomycetes</taxon>
        <taxon>Kitasatosporales</taxon>
        <taxon>Streptomycetaceae</taxon>
        <taxon>Streptomyces</taxon>
    </lineage>
</organism>
<evidence type="ECO:0000313" key="4">
    <source>
        <dbReference type="Proteomes" id="UP000253779"/>
    </source>
</evidence>
<evidence type="ECO:0000256" key="1">
    <source>
        <dbReference type="SAM" id="MobiDB-lite"/>
    </source>
</evidence>
<evidence type="ECO:0008006" key="5">
    <source>
        <dbReference type="Google" id="ProtNLM"/>
    </source>
</evidence>
<keyword evidence="2" id="KW-0732">Signal</keyword>
<gene>
    <name evidence="3" type="ORF">DTW94_32275</name>
</gene>
<feature type="chain" id="PRO_5042224342" description="SH3 domain-containing protein" evidence="2">
    <location>
        <begin position="32"/>
        <end position="140"/>
    </location>
</feature>
<dbReference type="RefSeq" id="WP_114933850.1">
    <property type="nucleotide sequence ID" value="NZ_CP030930.1"/>
</dbReference>
<evidence type="ECO:0000313" key="3">
    <source>
        <dbReference type="EMBL" id="AXI75475.1"/>
    </source>
</evidence>
<proteinExistence type="predicted"/>
<feature type="region of interest" description="Disordered" evidence="1">
    <location>
        <begin position="30"/>
        <end position="57"/>
    </location>
</feature>
<dbReference type="AlphaFoldDB" id="A0AAD0QBC1"/>
<reference evidence="3 4" key="1">
    <citation type="submission" date="2018-07" db="EMBL/GenBank/DDBJ databases">
        <title>Complete genome sequence of soil actinomycete Streptomyces cavourensis tj430.</title>
        <authorList>
            <person name="Wang P."/>
            <person name="Huang Y."/>
        </authorList>
    </citation>
    <scope>NUCLEOTIDE SEQUENCE [LARGE SCALE GENOMIC DNA]</scope>
    <source>
        <strain evidence="3 4">TJ430</strain>
    </source>
</reference>
<sequence>MKKSLHRLALGGAIVAQALVLTLGAPVPAGAEPAPKSPATATATHPTTASASASASPEARFASRVTVKPGWELARIRAYARGDSAIVGEIKPGESWPCSGGCGTVAGGHVTACGTSSDRWYAISYYGYVRYVSATCGTTV</sequence>
<name>A0AAD0QBC1_9ACTN</name>
<protein>
    <recommendedName>
        <fullName evidence="5">SH3 domain-containing protein</fullName>
    </recommendedName>
</protein>
<evidence type="ECO:0000256" key="2">
    <source>
        <dbReference type="SAM" id="SignalP"/>
    </source>
</evidence>
<accession>A0AAD0QBC1</accession>
<feature type="signal peptide" evidence="2">
    <location>
        <begin position="1"/>
        <end position="31"/>
    </location>
</feature>
<dbReference type="Proteomes" id="UP000253779">
    <property type="component" value="Chromosome"/>
</dbReference>
<dbReference type="EMBL" id="CP030930">
    <property type="protein sequence ID" value="AXI75475.1"/>
    <property type="molecule type" value="Genomic_DNA"/>
</dbReference>